<feature type="signal peptide" evidence="1">
    <location>
        <begin position="1"/>
        <end position="25"/>
    </location>
</feature>
<protein>
    <submittedName>
        <fullName evidence="2">KWG Leptospira</fullName>
    </submittedName>
</protein>
<reference evidence="3" key="1">
    <citation type="submission" date="2017-02" db="EMBL/GenBank/DDBJ databases">
        <authorList>
            <person name="Mornico D."/>
        </authorList>
    </citation>
    <scope>NUCLEOTIDE SEQUENCE [LARGE SCALE GENOMIC DNA]</scope>
</reference>
<dbReference type="RefSeq" id="WP_077448263.1">
    <property type="nucleotide sequence ID" value="NZ_FUGD01000065.1"/>
</dbReference>
<evidence type="ECO:0000256" key="1">
    <source>
        <dbReference type="SAM" id="SignalP"/>
    </source>
</evidence>
<name>A0A1R4EEQ8_9GAMM</name>
<proteinExistence type="predicted"/>
<evidence type="ECO:0000313" key="3">
    <source>
        <dbReference type="Proteomes" id="UP000188169"/>
    </source>
</evidence>
<evidence type="ECO:0000313" key="2">
    <source>
        <dbReference type="EMBL" id="SJM36879.1"/>
    </source>
</evidence>
<dbReference type="PANTHER" id="PTHR37841">
    <property type="entry name" value="GLR2918 PROTEIN"/>
    <property type="match status" value="1"/>
</dbReference>
<dbReference type="Pfam" id="PF14903">
    <property type="entry name" value="WG_beta_rep"/>
    <property type="match status" value="5"/>
</dbReference>
<dbReference type="PANTHER" id="PTHR37841:SF1">
    <property type="entry name" value="DUF3298 DOMAIN-CONTAINING PROTEIN"/>
    <property type="match status" value="1"/>
</dbReference>
<organism evidence="2 3">
    <name type="scientific">Psychrobacter pasteurii</name>
    <dbReference type="NCBI Taxonomy" id="1945520"/>
    <lineage>
        <taxon>Bacteria</taxon>
        <taxon>Pseudomonadati</taxon>
        <taxon>Pseudomonadota</taxon>
        <taxon>Gammaproteobacteria</taxon>
        <taxon>Moraxellales</taxon>
        <taxon>Moraxellaceae</taxon>
        <taxon>Psychrobacter</taxon>
    </lineage>
</organism>
<feature type="chain" id="PRO_5012571320" evidence="1">
    <location>
        <begin position="26"/>
        <end position="313"/>
    </location>
</feature>
<keyword evidence="1" id="KW-0732">Signal</keyword>
<dbReference type="AlphaFoldDB" id="A0A1R4EEQ8"/>
<dbReference type="SUPFAM" id="SSF69360">
    <property type="entry name" value="Cell wall binding repeat"/>
    <property type="match status" value="1"/>
</dbReference>
<accession>A0A1R4EEQ8</accession>
<gene>
    <name evidence="2" type="ORF">A1019T_00846</name>
</gene>
<dbReference type="EMBL" id="FUGD01000065">
    <property type="protein sequence ID" value="SJM36879.1"/>
    <property type="molecule type" value="Genomic_DNA"/>
</dbReference>
<keyword evidence="3" id="KW-1185">Reference proteome</keyword>
<dbReference type="Proteomes" id="UP000188169">
    <property type="component" value="Unassembled WGS sequence"/>
</dbReference>
<dbReference type="OrthoDB" id="5607616at2"/>
<sequence>MTTKASLLKLGLSGFFMLSAGPAMAYTDICTKPNISGVSKDSMTCLSKNLVLVYGENGPAAYDSKGKTIIPANRYTYILQESEGLIAVANERDGDFSAGYISPATGKQVIPLKYRSTGEYDIGINSFSEGLVALLNKEDKYGFLNTSGKTVIPFKYSDADSFSEGLAAVSISSYDKDGYAIDSKYGYIDKAGKTVVPFKYDYADSFSEGLAVVRQGTWDSGKWGVINKQGKTVIPLNLKHAIGKFSNGLASVLRADDTYGFINTKGKLVIPYNYLIESYEGELPRFENGKARVINKQGKSYCINTKGNKVSCD</sequence>
<dbReference type="STRING" id="1945520.A1019T_00846"/>
<dbReference type="InterPro" id="IPR032774">
    <property type="entry name" value="WG_beta_rep"/>
</dbReference>